<dbReference type="AlphaFoldDB" id="A0A0U4VR96"/>
<dbReference type="SUPFAM" id="SSF46565">
    <property type="entry name" value="Chaperone J-domain"/>
    <property type="match status" value="1"/>
</dbReference>
<dbReference type="Proteomes" id="UP000064137">
    <property type="component" value="Chromosome"/>
</dbReference>
<evidence type="ECO:0000256" key="2">
    <source>
        <dbReference type="ARBA" id="ARBA00023186"/>
    </source>
</evidence>
<dbReference type="NCBIfam" id="TIGR00714">
    <property type="entry name" value="hscB"/>
    <property type="match status" value="1"/>
</dbReference>
<dbReference type="SMART" id="SM00271">
    <property type="entry name" value="DnaJ"/>
    <property type="match status" value="1"/>
</dbReference>
<accession>A0A0U4VR96</accession>
<reference evidence="6 7" key="1">
    <citation type="submission" date="2016-01" db="EMBL/GenBank/DDBJ databases">
        <title>Annotation of Pseudomonas oryzihabitans USDA-ARS-USMARC-56511.</title>
        <authorList>
            <person name="Harhay G.P."/>
            <person name="Harhay D.M."/>
            <person name="Smith T.P.L."/>
            <person name="Bono J.L."/>
            <person name="Heaton M.P."/>
            <person name="Clawson M.L."/>
            <person name="Chitko-Mckown C.G."/>
            <person name="Capik S.F."/>
            <person name="DeDonder K.D."/>
            <person name="Apley M.D."/>
            <person name="Lubbers B.V."/>
            <person name="White B.J."/>
            <person name="Larson R.L."/>
        </authorList>
    </citation>
    <scope>NUCLEOTIDE SEQUENCE [LARGE SCALE GENOMIC DNA]</scope>
    <source>
        <strain evidence="6 7">USDA-ARS-USMARC-56511</strain>
    </source>
</reference>
<protein>
    <recommendedName>
        <fullName evidence="4">Co-chaperone protein HscB homolog</fullName>
    </recommendedName>
</protein>
<dbReference type="InterPro" id="IPR001623">
    <property type="entry name" value="DnaJ_domain"/>
</dbReference>
<feature type="domain" description="J" evidence="5">
    <location>
        <begin position="5"/>
        <end position="79"/>
    </location>
</feature>
<dbReference type="InterPro" id="IPR004640">
    <property type="entry name" value="HscB"/>
</dbReference>
<dbReference type="InterPro" id="IPR036386">
    <property type="entry name" value="HscB_C_sf"/>
</dbReference>
<comment type="function">
    <text evidence="3 4">Co-chaperone involved in the maturation of iron-sulfur cluster-containing proteins. Seems to help targeting proteins to be folded toward HscA.</text>
</comment>
<dbReference type="GO" id="GO:0051259">
    <property type="term" value="P:protein complex oligomerization"/>
    <property type="evidence" value="ECO:0007669"/>
    <property type="project" value="InterPro"/>
</dbReference>
<dbReference type="InterPro" id="IPR009073">
    <property type="entry name" value="HscB_oligo_C"/>
</dbReference>
<dbReference type="Gene3D" id="1.10.287.110">
    <property type="entry name" value="DnaJ domain"/>
    <property type="match status" value="1"/>
</dbReference>
<evidence type="ECO:0000313" key="6">
    <source>
        <dbReference type="EMBL" id="ALZ85707.1"/>
    </source>
</evidence>
<dbReference type="GO" id="GO:1990230">
    <property type="term" value="C:iron-sulfur cluster transfer complex"/>
    <property type="evidence" value="ECO:0007669"/>
    <property type="project" value="TreeGrafter"/>
</dbReference>
<keyword evidence="2 4" id="KW-0143">Chaperone</keyword>
<dbReference type="CDD" id="cd06257">
    <property type="entry name" value="DnaJ"/>
    <property type="match status" value="1"/>
</dbReference>
<comment type="subunit">
    <text evidence="4">Interacts with HscA and stimulates its ATPase activity.</text>
</comment>
<dbReference type="PANTHER" id="PTHR14021:SF15">
    <property type="entry name" value="IRON-SULFUR CLUSTER CO-CHAPERONE PROTEIN HSCB"/>
    <property type="match status" value="1"/>
</dbReference>
<dbReference type="Pfam" id="PF00226">
    <property type="entry name" value="DnaJ"/>
    <property type="match status" value="1"/>
</dbReference>
<dbReference type="GO" id="GO:0044571">
    <property type="term" value="P:[2Fe-2S] cluster assembly"/>
    <property type="evidence" value="ECO:0007669"/>
    <property type="project" value="InterPro"/>
</dbReference>
<dbReference type="SUPFAM" id="SSF47144">
    <property type="entry name" value="HSC20 (HSCB), C-terminal oligomerisation domain"/>
    <property type="match status" value="1"/>
</dbReference>
<dbReference type="HAMAP" id="MF_00682">
    <property type="entry name" value="HscB"/>
    <property type="match status" value="1"/>
</dbReference>
<name>A0A0U4VR96_9PSED</name>
<dbReference type="KEGG" id="por:APT59_16415"/>
<dbReference type="PANTHER" id="PTHR14021">
    <property type="entry name" value="IRON-SULFUR CLUSTER CO-CHAPERONE PROTEIN HSCB"/>
    <property type="match status" value="1"/>
</dbReference>
<evidence type="ECO:0000256" key="3">
    <source>
        <dbReference type="ARBA" id="ARBA00025596"/>
    </source>
</evidence>
<dbReference type="GO" id="GO:0006457">
    <property type="term" value="P:protein folding"/>
    <property type="evidence" value="ECO:0007669"/>
    <property type="project" value="UniProtKB-UniRule"/>
</dbReference>
<dbReference type="OrthoDB" id="287587at2"/>
<evidence type="ECO:0000259" key="5">
    <source>
        <dbReference type="PROSITE" id="PS50076"/>
    </source>
</evidence>
<dbReference type="GO" id="GO:0051087">
    <property type="term" value="F:protein-folding chaperone binding"/>
    <property type="evidence" value="ECO:0007669"/>
    <property type="project" value="InterPro"/>
</dbReference>
<dbReference type="InterPro" id="IPR036869">
    <property type="entry name" value="J_dom_sf"/>
</dbReference>
<evidence type="ECO:0000256" key="1">
    <source>
        <dbReference type="ARBA" id="ARBA00010476"/>
    </source>
</evidence>
<sequence>MGKPCHFALFELVPAFEIDQAGLASRYRDLARTIHPDRFADAPERERRQALERSAELNEAYHVLRAPSRRARYLLELEGHEMPLEATIQDTDFLMQQLQWREELEDLQDAGDSASIPAFRQRLKDAQRDIEQAFAAIWQDPAQREPAERLVRRMQFLDKLASEIRQLEERLDD</sequence>
<dbReference type="Pfam" id="PF07743">
    <property type="entry name" value="HSCB_C"/>
    <property type="match status" value="1"/>
</dbReference>
<comment type="similarity">
    <text evidence="1 4">Belongs to the HscB family.</text>
</comment>
<dbReference type="EMBL" id="CP013987">
    <property type="protein sequence ID" value="ALZ85707.1"/>
    <property type="molecule type" value="Genomic_DNA"/>
</dbReference>
<dbReference type="RefSeq" id="WP_059315832.1">
    <property type="nucleotide sequence ID" value="NZ_CP013987.1"/>
</dbReference>
<dbReference type="PROSITE" id="PS50076">
    <property type="entry name" value="DNAJ_2"/>
    <property type="match status" value="1"/>
</dbReference>
<dbReference type="Gene3D" id="1.20.1280.20">
    <property type="entry name" value="HscB, C-terminal domain"/>
    <property type="match status" value="1"/>
</dbReference>
<proteinExistence type="inferred from homology"/>
<evidence type="ECO:0000313" key="7">
    <source>
        <dbReference type="Proteomes" id="UP000064137"/>
    </source>
</evidence>
<evidence type="ECO:0000256" key="4">
    <source>
        <dbReference type="HAMAP-Rule" id="MF_00682"/>
    </source>
</evidence>
<organism evidence="6 7">
    <name type="scientific">Pseudomonas oryzihabitans</name>
    <dbReference type="NCBI Taxonomy" id="47885"/>
    <lineage>
        <taxon>Bacteria</taxon>
        <taxon>Pseudomonadati</taxon>
        <taxon>Pseudomonadota</taxon>
        <taxon>Gammaproteobacteria</taxon>
        <taxon>Pseudomonadales</taxon>
        <taxon>Pseudomonadaceae</taxon>
        <taxon>Pseudomonas</taxon>
    </lineage>
</organism>
<gene>
    <name evidence="4 6" type="primary">hscB</name>
    <name evidence="6" type="ORF">APT59_16415</name>
</gene>
<dbReference type="NCBIfam" id="NF001420">
    <property type="entry name" value="PRK00294.1"/>
    <property type="match status" value="1"/>
</dbReference>
<dbReference type="GO" id="GO:0001671">
    <property type="term" value="F:ATPase activator activity"/>
    <property type="evidence" value="ECO:0007669"/>
    <property type="project" value="InterPro"/>
</dbReference>